<keyword evidence="2" id="KW-1185">Reference proteome</keyword>
<reference evidence="1 2" key="1">
    <citation type="submission" date="2018-11" db="EMBL/GenBank/DDBJ databases">
        <title>Genome assembly of Steccherinum ochraceum LE-BIN_3174, the white-rot fungus of the Steccherinaceae family (The Residual Polyporoid clade, Polyporales, Basidiomycota).</title>
        <authorList>
            <person name="Fedorova T.V."/>
            <person name="Glazunova O.A."/>
            <person name="Landesman E.O."/>
            <person name="Moiseenko K.V."/>
            <person name="Psurtseva N.V."/>
            <person name="Savinova O.S."/>
            <person name="Shakhova N.V."/>
            <person name="Tyazhelova T.V."/>
            <person name="Vasina D.V."/>
        </authorList>
    </citation>
    <scope>NUCLEOTIDE SEQUENCE [LARGE SCALE GENOMIC DNA]</scope>
    <source>
        <strain evidence="1 2">LE-BIN_3174</strain>
    </source>
</reference>
<name>A0A4R0S0P5_9APHY</name>
<protein>
    <submittedName>
        <fullName evidence="1">Uncharacterized protein</fullName>
    </submittedName>
</protein>
<evidence type="ECO:0000313" key="2">
    <source>
        <dbReference type="Proteomes" id="UP000292702"/>
    </source>
</evidence>
<dbReference type="SUPFAM" id="SSF52047">
    <property type="entry name" value="RNI-like"/>
    <property type="match status" value="1"/>
</dbReference>
<dbReference type="Proteomes" id="UP000292702">
    <property type="component" value="Unassembled WGS sequence"/>
</dbReference>
<proteinExistence type="predicted"/>
<evidence type="ECO:0000313" key="1">
    <source>
        <dbReference type="EMBL" id="TCD69444.1"/>
    </source>
</evidence>
<organism evidence="1 2">
    <name type="scientific">Steccherinum ochraceum</name>
    <dbReference type="NCBI Taxonomy" id="92696"/>
    <lineage>
        <taxon>Eukaryota</taxon>
        <taxon>Fungi</taxon>
        <taxon>Dikarya</taxon>
        <taxon>Basidiomycota</taxon>
        <taxon>Agaricomycotina</taxon>
        <taxon>Agaricomycetes</taxon>
        <taxon>Polyporales</taxon>
        <taxon>Steccherinaceae</taxon>
        <taxon>Steccherinum</taxon>
    </lineage>
</organism>
<accession>A0A4R0S0P5</accession>
<dbReference type="EMBL" id="RWJN01000041">
    <property type="protein sequence ID" value="TCD69444.1"/>
    <property type="molecule type" value="Genomic_DNA"/>
</dbReference>
<dbReference type="AlphaFoldDB" id="A0A4R0S0P5"/>
<comment type="caution">
    <text evidence="1">The sequence shown here is derived from an EMBL/GenBank/DDBJ whole genome shotgun (WGS) entry which is preliminary data.</text>
</comment>
<dbReference type="STRING" id="92696.A0A4R0S0P5"/>
<sequence length="277" mass="30275">MPYIEPVLDQLNRVLRTLYQLESLDLALGLSGGTIGSRGILNECHFPYLRLFALSGVGRGTLSPKFHPSPTPPIEWFLNATPSIQHLRLADCYEALKLEPTDLPLLSTFRGSAPTAASVLPGRPVQFLSLVGHEFVTDRDLARIACSSAKISWLDLSSMSVTPILLRDISRHLIGVECLKLKLALRHTLHHALSGIVSALLLSSRSSLMMILVSSYAQIPASSINLLYALYLPLFTTTANEHPLSTPYRITHTSFTISPMTSPISPNLPPIHTPAPT</sequence>
<dbReference type="OrthoDB" id="3247499at2759"/>
<gene>
    <name evidence="1" type="ORF">EIP91_007570</name>
</gene>